<evidence type="ECO:0000256" key="10">
    <source>
        <dbReference type="ARBA" id="ARBA00022840"/>
    </source>
</evidence>
<accession>A0A179B3Q9</accession>
<dbReference type="InterPro" id="IPR024320">
    <property type="entry name" value="LPG_synthase_C"/>
</dbReference>
<dbReference type="InterPro" id="IPR018149">
    <property type="entry name" value="Lys-tRNA-synth_II_C"/>
</dbReference>
<dbReference type="NCBIfam" id="NF002821">
    <property type="entry name" value="PRK02983.1"/>
    <property type="match status" value="1"/>
</dbReference>
<dbReference type="STRING" id="1823756.A4H34_03995"/>
<dbReference type="PANTHER" id="PTHR42918">
    <property type="entry name" value="LYSYL-TRNA SYNTHETASE"/>
    <property type="match status" value="1"/>
</dbReference>
<evidence type="ECO:0000256" key="5">
    <source>
        <dbReference type="ARBA" id="ARBA00022598"/>
    </source>
</evidence>
<keyword evidence="11 21" id="KW-1133">Transmembrane helix</keyword>
<organism evidence="23 24">
    <name type="scientific">Peptidiphaga gingivicola</name>
    <dbReference type="NCBI Taxonomy" id="2741497"/>
    <lineage>
        <taxon>Bacteria</taxon>
        <taxon>Bacillati</taxon>
        <taxon>Actinomycetota</taxon>
        <taxon>Actinomycetes</taxon>
        <taxon>Actinomycetales</taxon>
        <taxon>Actinomycetaceae</taxon>
        <taxon>Peptidiphaga</taxon>
    </lineage>
</organism>
<comment type="similarity">
    <text evidence="19">Belongs to the class-II aminoacyl-tRNA synthetase family.</text>
</comment>
<protein>
    <recommendedName>
        <fullName evidence="19">Lysine--tRNA ligase</fullName>
        <ecNumber evidence="19">6.1.1.6</ecNumber>
    </recommendedName>
    <alternativeName>
        <fullName evidence="19">Lysyl-tRNA synthetase</fullName>
        <shortName evidence="19">LysRS</shortName>
    </alternativeName>
</protein>
<dbReference type="InterPro" id="IPR002313">
    <property type="entry name" value="Lys-tRNA-ligase_II"/>
</dbReference>
<feature type="transmembrane region" description="Helical" evidence="21">
    <location>
        <begin position="127"/>
        <end position="144"/>
    </location>
</feature>
<dbReference type="Gene3D" id="3.30.930.10">
    <property type="entry name" value="Bira Bifunctional Protein, Domain 2"/>
    <property type="match status" value="1"/>
</dbReference>
<sequence length="1167" mass="127647">MRRTRDLTSEQPTTANSASDGAAPEGRMPSGKSMQEGRMPEKHALDGVTSDGHSVMSDGTLAATENPTCASGKKGPSRAKELGARILVFTVQAFAVWQAVALLLLAFVPDFVYDVARVLNVTNIPSYPTLLSFFLLTFLSLGLLRRQRAALWLSVAMWQISVIVTLAVATVLSHINSGSSERFRPHGWHYLVSVAFALFVVASAFWMRSAFPARLAPGALRRACLVIVLGFATSAGFAFFALETAGFGRLPFHHAVNWSISVALGLPSDQRPFRSPIEGPYWVETASGVISVATLVLAIAVFLRAAPQNAQRDYDDELAVRRLLVVGGSADSLGYFATRDDRRTVFSPDGKAALSFRVVFGVCLAAGDPIGDRQSWPQAIAKWLEHARSYGWVPGVISASEDGARAYRAQGLRAIVLGDEAVIDVASFRLGSPELRAVRKAIAGPTNAGYRVQVRRQSEIPADELAELVEIADVWRRGGPERGFSMASGRIGDPRDGRTVIVTAHTAEGHVCGLLSFVPWGRRDVSLDLMRRSPAAVSGVTELMVTQLIANADRLGITQISLNFAMFRESFARGERIGASPLEKLNRKVLVFASRWWQLHSLYQSNEKYLPQWRPRLLCYGSTAQLTQVLIAVGQAEGFVPELPRTFQRRSRASQLNLPETAAKLAEAVRKQEEELFTPTVPERRLSEQQRIRREKLARLIDAGIDPYPASVPRSHALSDVRDDSGAVSVVGRVVRVRDHGGVLFADLREGGVELQVMFTADRPEAGLALWRETVDPGDLVSVAGTACRSRSGELSVHAESWSMAAKCLTPPPDKHRGLRDAEVRVRQRHMDLALGGEARRRLLARSAAVRAIRGRLAEHGFVEVETPMLNRIHGGANARPFSTHINAYDLDLTLRIAPELYLKRLCVGGFEKIFEIGKNFRNEGADSTHNPEFTALEAYEAHGDYTTMRRLAEDLIRTAAWAVHGKAVAPAPGGGVVSLDGEWPVVSVHAAVSRAVGADVTPDTPADELQRLCRERGIRYAASMTAGDLVSELYEELVEGSTTAPTFYTDFPVETSPLTRRHRDDPRLAERWDLVAFGMELGTAYTELTDPVDQRQRLTEQSLRAAAGDPEAMEVDEEFLSALEFGMPPTGGLGLGIDRIAMFLLGASIRETLAFPFVRPEARPAR</sequence>
<keyword evidence="19" id="KW-0460">Magnesium</keyword>
<dbReference type="GO" id="GO:0006629">
    <property type="term" value="P:lipid metabolic process"/>
    <property type="evidence" value="ECO:0007669"/>
    <property type="project" value="UniProtKB-KW"/>
</dbReference>
<dbReference type="InterPro" id="IPR031553">
    <property type="entry name" value="tRNA-synt_2_TM"/>
</dbReference>
<keyword evidence="9 19" id="KW-0547">Nucleotide-binding</keyword>
<dbReference type="InterPro" id="IPR012340">
    <property type="entry name" value="NA-bd_OB-fold"/>
</dbReference>
<keyword evidence="10 19" id="KW-0067">ATP-binding</keyword>
<comment type="catalytic activity">
    <reaction evidence="17">
        <text>L-lysyl-tRNA(Lys) + a 1,2-diacyl-sn-glycero-3-phospho-(1'-sn-glycerol) = a 1,2-diacyl-sn-glycero-3-phospho-1'-(3'-O-L-lysyl)-sn-glycerol + tRNA(Lys)</text>
        <dbReference type="Rhea" id="RHEA:10668"/>
        <dbReference type="Rhea" id="RHEA-COMP:9696"/>
        <dbReference type="Rhea" id="RHEA-COMP:9697"/>
        <dbReference type="ChEBI" id="CHEBI:64716"/>
        <dbReference type="ChEBI" id="CHEBI:75792"/>
        <dbReference type="ChEBI" id="CHEBI:78442"/>
        <dbReference type="ChEBI" id="CHEBI:78529"/>
        <dbReference type="EC" id="2.3.2.3"/>
    </reaction>
</comment>
<feature type="domain" description="Aminoacyl-transfer RNA synthetases class-II family profile" evidence="22">
    <location>
        <begin position="851"/>
        <end position="1161"/>
    </location>
</feature>
<comment type="cofactor">
    <cofactor evidence="19">
        <name>Mg(2+)</name>
        <dbReference type="ChEBI" id="CHEBI:18420"/>
    </cofactor>
    <text evidence="19">Binds 3 Mg(2+) ions per subunit.</text>
</comment>
<keyword evidence="5 19" id="KW-0436">Ligase</keyword>
<feature type="transmembrane region" description="Helical" evidence="21">
    <location>
        <begin position="82"/>
        <end position="107"/>
    </location>
</feature>
<feature type="binding site" evidence="19">
    <location>
        <position position="1074"/>
    </location>
    <ligand>
        <name>Mg(2+)</name>
        <dbReference type="ChEBI" id="CHEBI:18420"/>
        <label>1</label>
    </ligand>
</feature>
<keyword evidence="12" id="KW-0443">Lipid metabolism</keyword>
<feature type="compositionally biased region" description="Polar residues" evidence="20">
    <location>
        <begin position="9"/>
        <end position="19"/>
    </location>
</feature>
<keyword evidence="7 21" id="KW-0812">Transmembrane</keyword>
<comment type="subcellular location">
    <subcellularLocation>
        <location evidence="1">Cell membrane</location>
        <topology evidence="1">Multi-pass membrane protein</topology>
    </subcellularLocation>
    <subcellularLocation>
        <location evidence="19">Cytoplasm</location>
    </subcellularLocation>
</comment>
<feature type="binding site" evidence="19">
    <location>
        <position position="1081"/>
    </location>
    <ligand>
        <name>Mg(2+)</name>
        <dbReference type="ChEBI" id="CHEBI:18420"/>
        <label>1</label>
    </ligand>
</feature>
<dbReference type="GO" id="GO:0005829">
    <property type="term" value="C:cytosol"/>
    <property type="evidence" value="ECO:0007669"/>
    <property type="project" value="TreeGrafter"/>
</dbReference>
<evidence type="ECO:0000256" key="14">
    <source>
        <dbReference type="ARBA" id="ARBA00023251"/>
    </source>
</evidence>
<reference evidence="23 24" key="1">
    <citation type="submission" date="2016-04" db="EMBL/GenBank/DDBJ databases">
        <title>Peptidophaga gingivicola gen. nov., sp. nov., isolated from human subgingival plaque.</title>
        <authorList>
            <person name="Beall C.J."/>
            <person name="Mokrzan E.M."/>
            <person name="Griffen A.L."/>
            <person name="Leys E.J."/>
        </authorList>
    </citation>
    <scope>NUCLEOTIDE SEQUENCE [LARGE SCALE GENOMIC DNA]</scope>
    <source>
        <strain evidence="23 24">BA112</strain>
    </source>
</reference>
<dbReference type="GO" id="GO:0046677">
    <property type="term" value="P:response to antibiotic"/>
    <property type="evidence" value="ECO:0007669"/>
    <property type="project" value="UniProtKB-KW"/>
</dbReference>
<evidence type="ECO:0000256" key="20">
    <source>
        <dbReference type="SAM" id="MobiDB-lite"/>
    </source>
</evidence>
<dbReference type="SUPFAM" id="SSF50249">
    <property type="entry name" value="Nucleic acid-binding proteins"/>
    <property type="match status" value="1"/>
</dbReference>
<dbReference type="AlphaFoldDB" id="A0A179B3Q9"/>
<gene>
    <name evidence="19" type="primary">lysS</name>
    <name evidence="23" type="ORF">A4H34_03995</name>
</gene>
<evidence type="ECO:0000313" key="24">
    <source>
        <dbReference type="Proteomes" id="UP000078368"/>
    </source>
</evidence>
<evidence type="ECO:0000256" key="18">
    <source>
        <dbReference type="ARBA" id="ARBA00048573"/>
    </source>
</evidence>
<dbReference type="SUPFAM" id="SSF55681">
    <property type="entry name" value="Class II aaRS and biotin synthetases"/>
    <property type="match status" value="1"/>
</dbReference>
<dbReference type="Pfam" id="PF16995">
    <property type="entry name" value="tRNA-synt_2_TM"/>
    <property type="match status" value="1"/>
</dbReference>
<evidence type="ECO:0000256" key="3">
    <source>
        <dbReference type="ARBA" id="ARBA00009968"/>
    </source>
</evidence>
<dbReference type="EMBL" id="LVZK01000001">
    <property type="protein sequence ID" value="OAP86328.1"/>
    <property type="molecule type" value="Genomic_DNA"/>
</dbReference>
<name>A0A179B3Q9_9ACTO</name>
<dbReference type="PROSITE" id="PS50862">
    <property type="entry name" value="AA_TRNA_LIGASE_II"/>
    <property type="match status" value="1"/>
</dbReference>
<evidence type="ECO:0000256" key="4">
    <source>
        <dbReference type="ARBA" id="ARBA00022475"/>
    </source>
</evidence>
<dbReference type="HAMAP" id="MF_00252">
    <property type="entry name" value="Lys_tRNA_synth_class2"/>
    <property type="match status" value="1"/>
</dbReference>
<dbReference type="GO" id="GO:0004824">
    <property type="term" value="F:lysine-tRNA ligase activity"/>
    <property type="evidence" value="ECO:0007669"/>
    <property type="project" value="UniProtKB-UniRule"/>
</dbReference>
<evidence type="ECO:0000256" key="1">
    <source>
        <dbReference type="ARBA" id="ARBA00004651"/>
    </source>
</evidence>
<comment type="catalytic activity">
    <reaction evidence="18 19">
        <text>tRNA(Lys) + L-lysine + ATP = L-lysyl-tRNA(Lys) + AMP + diphosphate</text>
        <dbReference type="Rhea" id="RHEA:20792"/>
        <dbReference type="Rhea" id="RHEA-COMP:9696"/>
        <dbReference type="Rhea" id="RHEA-COMP:9697"/>
        <dbReference type="ChEBI" id="CHEBI:30616"/>
        <dbReference type="ChEBI" id="CHEBI:32551"/>
        <dbReference type="ChEBI" id="CHEBI:33019"/>
        <dbReference type="ChEBI" id="CHEBI:78442"/>
        <dbReference type="ChEBI" id="CHEBI:78529"/>
        <dbReference type="ChEBI" id="CHEBI:456215"/>
        <dbReference type="EC" id="6.1.1.6"/>
    </reaction>
</comment>
<evidence type="ECO:0000256" key="15">
    <source>
        <dbReference type="ARBA" id="ARBA00023268"/>
    </source>
</evidence>
<comment type="similarity">
    <text evidence="3">In the C-terminal section; belongs to the class-II aminoacyl-tRNA synthetase family.</text>
</comment>
<evidence type="ECO:0000256" key="2">
    <source>
        <dbReference type="ARBA" id="ARBA00005270"/>
    </source>
</evidence>
<evidence type="ECO:0000256" key="21">
    <source>
        <dbReference type="SAM" id="Phobius"/>
    </source>
</evidence>
<evidence type="ECO:0000256" key="16">
    <source>
        <dbReference type="ARBA" id="ARBA00024681"/>
    </source>
</evidence>
<dbReference type="PANTHER" id="PTHR42918:SF15">
    <property type="entry name" value="LYSINE--TRNA LIGASE, CHLOROPLASTIC_MITOCHONDRIAL"/>
    <property type="match status" value="1"/>
</dbReference>
<evidence type="ECO:0000313" key="23">
    <source>
        <dbReference type="EMBL" id="OAP86328.1"/>
    </source>
</evidence>
<keyword evidence="13 19" id="KW-0030">Aminoacyl-tRNA synthetase</keyword>
<evidence type="ECO:0000256" key="8">
    <source>
        <dbReference type="ARBA" id="ARBA00022723"/>
    </source>
</evidence>
<evidence type="ECO:0000256" key="13">
    <source>
        <dbReference type="ARBA" id="ARBA00023146"/>
    </source>
</evidence>
<proteinExistence type="inferred from homology"/>
<keyword evidence="15" id="KW-0511">Multifunctional enzyme</keyword>
<comment type="caution">
    <text evidence="23">The sequence shown here is derived from an EMBL/GenBank/DDBJ whole genome shotgun (WGS) entry which is preliminary data.</text>
</comment>
<dbReference type="Pfam" id="PF00152">
    <property type="entry name" value="tRNA-synt_2"/>
    <property type="match status" value="1"/>
</dbReference>
<dbReference type="Pfam" id="PF01336">
    <property type="entry name" value="tRNA_anti-codon"/>
    <property type="match status" value="1"/>
</dbReference>
<dbReference type="GO" id="GO:0000049">
    <property type="term" value="F:tRNA binding"/>
    <property type="evidence" value="ECO:0007669"/>
    <property type="project" value="TreeGrafter"/>
</dbReference>
<feature type="transmembrane region" description="Helical" evidence="21">
    <location>
        <begin position="151"/>
        <end position="175"/>
    </location>
</feature>
<dbReference type="Proteomes" id="UP000078368">
    <property type="component" value="Unassembled WGS sequence"/>
</dbReference>
<feature type="region of interest" description="Disordered" evidence="20">
    <location>
        <begin position="1"/>
        <end position="75"/>
    </location>
</feature>
<keyword evidence="14" id="KW-0046">Antibiotic resistance</keyword>
<dbReference type="NCBIfam" id="NF001756">
    <property type="entry name" value="PRK00484.1"/>
    <property type="match status" value="1"/>
</dbReference>
<dbReference type="GO" id="GO:0050071">
    <property type="term" value="F:phosphatidylglycerol lysyltransferase activity"/>
    <property type="evidence" value="ECO:0007669"/>
    <property type="project" value="UniProtKB-EC"/>
</dbReference>
<feature type="transmembrane region" description="Helical" evidence="21">
    <location>
        <begin position="187"/>
        <end position="207"/>
    </location>
</feature>
<dbReference type="GO" id="GO:0005886">
    <property type="term" value="C:plasma membrane"/>
    <property type="evidence" value="ECO:0007669"/>
    <property type="project" value="UniProtKB-SubCell"/>
</dbReference>
<dbReference type="GO" id="GO:0006430">
    <property type="term" value="P:lysyl-tRNA aminoacylation"/>
    <property type="evidence" value="ECO:0007669"/>
    <property type="project" value="UniProtKB-UniRule"/>
</dbReference>
<dbReference type="Pfam" id="PF09924">
    <property type="entry name" value="LPG_synthase_C"/>
    <property type="match status" value="1"/>
</dbReference>
<dbReference type="CDD" id="cd04322">
    <property type="entry name" value="LysRS_N"/>
    <property type="match status" value="1"/>
</dbReference>
<dbReference type="InterPro" id="IPR004365">
    <property type="entry name" value="NA-bd_OB_tRNA"/>
</dbReference>
<dbReference type="InterPro" id="IPR045864">
    <property type="entry name" value="aa-tRNA-synth_II/BPL/LPL"/>
</dbReference>
<comment type="similarity">
    <text evidence="2">In the N-terminal section; belongs to the LPG synthetase family.</text>
</comment>
<keyword evidence="19" id="KW-0963">Cytoplasm</keyword>
<dbReference type="OrthoDB" id="9801152at2"/>
<evidence type="ECO:0000256" key="7">
    <source>
        <dbReference type="ARBA" id="ARBA00022692"/>
    </source>
</evidence>
<feature type="transmembrane region" description="Helical" evidence="21">
    <location>
        <begin position="219"/>
        <end position="242"/>
    </location>
</feature>
<keyword evidence="4" id="KW-1003">Cell membrane</keyword>
<evidence type="ECO:0000256" key="12">
    <source>
        <dbReference type="ARBA" id="ARBA00023098"/>
    </source>
</evidence>
<dbReference type="GO" id="GO:0000287">
    <property type="term" value="F:magnesium ion binding"/>
    <property type="evidence" value="ECO:0007669"/>
    <property type="project" value="UniProtKB-UniRule"/>
</dbReference>
<keyword evidence="6" id="KW-0808">Transferase</keyword>
<dbReference type="GO" id="GO:0005524">
    <property type="term" value="F:ATP binding"/>
    <property type="evidence" value="ECO:0007669"/>
    <property type="project" value="UniProtKB-UniRule"/>
</dbReference>
<evidence type="ECO:0000256" key="6">
    <source>
        <dbReference type="ARBA" id="ARBA00022679"/>
    </source>
</evidence>
<dbReference type="Gene3D" id="2.40.50.140">
    <property type="entry name" value="Nucleic acid-binding proteins"/>
    <property type="match status" value="1"/>
</dbReference>
<keyword evidence="8 19" id="KW-0479">Metal-binding</keyword>
<evidence type="ECO:0000256" key="9">
    <source>
        <dbReference type="ARBA" id="ARBA00022741"/>
    </source>
</evidence>
<dbReference type="NCBIfam" id="TIGR00499">
    <property type="entry name" value="lysS_bact"/>
    <property type="match status" value="1"/>
</dbReference>
<dbReference type="InterPro" id="IPR004364">
    <property type="entry name" value="Aa-tRNA-synt_II"/>
</dbReference>
<dbReference type="InterPro" id="IPR044136">
    <property type="entry name" value="Lys-tRNA-ligase_II_N"/>
</dbReference>
<keyword evidence="19" id="KW-0648">Protein biosynthesis</keyword>
<dbReference type="EC" id="6.1.1.6" evidence="19"/>
<dbReference type="PRINTS" id="PR00982">
    <property type="entry name" value="TRNASYNTHLYS"/>
</dbReference>
<feature type="binding site" evidence="19">
    <location>
        <position position="1081"/>
    </location>
    <ligand>
        <name>Mg(2+)</name>
        <dbReference type="ChEBI" id="CHEBI:18420"/>
        <label>2</label>
    </ligand>
</feature>
<evidence type="ECO:0000256" key="17">
    <source>
        <dbReference type="ARBA" id="ARBA00047540"/>
    </source>
</evidence>
<evidence type="ECO:0000256" key="11">
    <source>
        <dbReference type="ARBA" id="ARBA00022989"/>
    </source>
</evidence>
<evidence type="ECO:0000256" key="19">
    <source>
        <dbReference type="HAMAP-Rule" id="MF_00252"/>
    </source>
</evidence>
<dbReference type="InterPro" id="IPR006195">
    <property type="entry name" value="aa-tRNA-synth_II"/>
</dbReference>
<comment type="function">
    <text evidence="16">Catalyzes the production of L-lysyl-tRNA(Lys)transfer and the transfer of a lysyl group from L-lysyl-tRNA(Lys) to membrane-bound phosphatidylglycerol (PG), which produces lysylphosphatidylglycerol (LPG), one of the components of the bacterial membrane with a positive net charge. LPG synthesis contributes to the resistance to cationic antimicrobial peptides (CAMPs) and likely protects M.tuberculosis against the CAMPs produced by competiting microorganisms (bacteriocins). In fact, the modification of anionic phosphatidylglycerol with positively charged L-lysine results in repulsion of the peptides.</text>
</comment>
<keyword evidence="21" id="KW-0472">Membrane</keyword>
<comment type="subunit">
    <text evidence="19">Homodimer.</text>
</comment>
<keyword evidence="24" id="KW-1185">Reference proteome</keyword>
<evidence type="ECO:0000259" key="22">
    <source>
        <dbReference type="PROSITE" id="PS50862"/>
    </source>
</evidence>